<keyword evidence="2 6" id="KW-0812">Transmembrane</keyword>
<dbReference type="AlphaFoldDB" id="A0A838CV88"/>
<keyword evidence="5 6" id="KW-0472">Membrane</keyword>
<dbReference type="InterPro" id="IPR001182">
    <property type="entry name" value="FtsW/RodA"/>
</dbReference>
<dbReference type="EMBL" id="JACEFG010000003">
    <property type="protein sequence ID" value="MBA2176052.1"/>
    <property type="molecule type" value="Genomic_DNA"/>
</dbReference>
<dbReference type="PANTHER" id="PTHR30474">
    <property type="entry name" value="CELL CYCLE PROTEIN"/>
    <property type="match status" value="1"/>
</dbReference>
<evidence type="ECO:0000256" key="4">
    <source>
        <dbReference type="ARBA" id="ARBA00022989"/>
    </source>
</evidence>
<feature type="transmembrane region" description="Helical" evidence="6">
    <location>
        <begin position="357"/>
        <end position="384"/>
    </location>
</feature>
<keyword evidence="4 6" id="KW-1133">Transmembrane helix</keyword>
<feature type="transmembrane region" description="Helical" evidence="6">
    <location>
        <begin position="79"/>
        <end position="99"/>
    </location>
</feature>
<feature type="transmembrane region" description="Helical" evidence="6">
    <location>
        <begin position="324"/>
        <end position="345"/>
    </location>
</feature>
<dbReference type="Proteomes" id="UP000571017">
    <property type="component" value="Unassembled WGS sequence"/>
</dbReference>
<dbReference type="PANTHER" id="PTHR30474:SF1">
    <property type="entry name" value="PEPTIDOGLYCAN GLYCOSYLTRANSFERASE MRDB"/>
    <property type="match status" value="1"/>
</dbReference>
<feature type="transmembrane region" description="Helical" evidence="6">
    <location>
        <begin position="135"/>
        <end position="154"/>
    </location>
</feature>
<feature type="transmembrane region" description="Helical" evidence="6">
    <location>
        <begin position="390"/>
        <end position="412"/>
    </location>
</feature>
<comment type="subcellular location">
    <subcellularLocation>
        <location evidence="1">Membrane</location>
        <topology evidence="1">Multi-pass membrane protein</topology>
    </subcellularLocation>
</comment>
<keyword evidence="8" id="KW-1185">Reference proteome</keyword>
<feature type="transmembrane region" description="Helical" evidence="6">
    <location>
        <begin position="240"/>
        <end position="258"/>
    </location>
</feature>
<protein>
    <submittedName>
        <fullName evidence="7">FtsW/RodA/SpoVE family cell cycle protein</fullName>
    </submittedName>
</protein>
<proteinExistence type="predicted"/>
<name>A0A838CV88_9BACI</name>
<keyword evidence="3" id="KW-0133">Cell shape</keyword>
<reference evidence="7 8" key="1">
    <citation type="journal article" date="2004" name="Extremophiles">
        <title>Halobacillus locisalis sp. nov., a halophilic bacterium isolated from a marine solar saltern of the Yellow Sea in Korea.</title>
        <authorList>
            <person name="Yoon J.H."/>
            <person name="Kang K.H."/>
            <person name="Oh T.K."/>
            <person name="Park Y.H."/>
        </authorList>
    </citation>
    <scope>NUCLEOTIDE SEQUENCE [LARGE SCALE GENOMIC DNA]</scope>
    <source>
        <strain evidence="7 8">KCTC 3788</strain>
    </source>
</reference>
<feature type="transmembrane region" description="Helical" evidence="6">
    <location>
        <begin position="175"/>
        <end position="191"/>
    </location>
</feature>
<dbReference type="GO" id="GO:0051301">
    <property type="term" value="P:cell division"/>
    <property type="evidence" value="ECO:0007669"/>
    <property type="project" value="InterPro"/>
</dbReference>
<dbReference type="NCBIfam" id="NF038403">
    <property type="entry name" value="perm_prefix_1"/>
    <property type="match status" value="1"/>
</dbReference>
<evidence type="ECO:0000256" key="6">
    <source>
        <dbReference type="SAM" id="Phobius"/>
    </source>
</evidence>
<organism evidence="7 8">
    <name type="scientific">Halobacillus locisalis</name>
    <dbReference type="NCBI Taxonomy" id="220753"/>
    <lineage>
        <taxon>Bacteria</taxon>
        <taxon>Bacillati</taxon>
        <taxon>Bacillota</taxon>
        <taxon>Bacilli</taxon>
        <taxon>Bacillales</taxon>
        <taxon>Bacillaceae</taxon>
        <taxon>Halobacillus</taxon>
    </lineage>
</organism>
<dbReference type="RefSeq" id="WP_181473095.1">
    <property type="nucleotide sequence ID" value="NZ_JACEFG010000003.1"/>
</dbReference>
<dbReference type="GO" id="GO:0015648">
    <property type="term" value="F:lipid-linked peptidoglycan transporter activity"/>
    <property type="evidence" value="ECO:0007669"/>
    <property type="project" value="TreeGrafter"/>
</dbReference>
<accession>A0A838CV88</accession>
<sequence>MKMDKTEYLAYVEQFIKNKEAKQIVSKELTYHIEQEKRRLMQSGKLSEEESEQEAVQQMGSPVEVGKHFNQMYRPRTDWWMIALLIISIGFSFLPVLVFDQEIGNLLVSKYFYTLMGVVMVATLFFFDYRKLQKWGWVFYGAGCVGMYCLAYGYGPVIHVMGTPIMQAGPLSVRAIYFLPLFILGFSSLFASPKAKLWKGLVLVTIPSYFYLNAADFSSLVILLVVFFTMAWYRNLNRKAMLGLIAGGIAAIAVRLWVAPLHSYQLERFYSFLRPQDYAESQGYTYLKVQEMLSETGWFGHSGNLEDLPSGHTDFVLVSLIYNYGWVVSILTILVLLSLMARLVAVNTKINDTFGNMLIIGGLAFYSFPLLYQVLMSFGLLPFIGISLPFLSYGLHPMVLHAIVFGLVLSVYRRKDVAGKVPAN</sequence>
<evidence type="ECO:0000256" key="2">
    <source>
        <dbReference type="ARBA" id="ARBA00022692"/>
    </source>
</evidence>
<evidence type="ECO:0000256" key="5">
    <source>
        <dbReference type="ARBA" id="ARBA00023136"/>
    </source>
</evidence>
<comment type="caution">
    <text evidence="7">The sequence shown here is derived from an EMBL/GenBank/DDBJ whole genome shotgun (WGS) entry which is preliminary data.</text>
</comment>
<dbReference type="GO" id="GO:0005886">
    <property type="term" value="C:plasma membrane"/>
    <property type="evidence" value="ECO:0007669"/>
    <property type="project" value="TreeGrafter"/>
</dbReference>
<evidence type="ECO:0000256" key="3">
    <source>
        <dbReference type="ARBA" id="ARBA00022960"/>
    </source>
</evidence>
<evidence type="ECO:0000313" key="8">
    <source>
        <dbReference type="Proteomes" id="UP000571017"/>
    </source>
</evidence>
<dbReference type="InterPro" id="IPR047928">
    <property type="entry name" value="Perm_prefix_1"/>
</dbReference>
<dbReference type="Pfam" id="PF01098">
    <property type="entry name" value="FTSW_RODA_SPOVE"/>
    <property type="match status" value="1"/>
</dbReference>
<dbReference type="GO" id="GO:0032153">
    <property type="term" value="C:cell division site"/>
    <property type="evidence" value="ECO:0007669"/>
    <property type="project" value="TreeGrafter"/>
</dbReference>
<dbReference type="GO" id="GO:0008360">
    <property type="term" value="P:regulation of cell shape"/>
    <property type="evidence" value="ECO:0007669"/>
    <property type="project" value="UniProtKB-KW"/>
</dbReference>
<feature type="transmembrane region" description="Helical" evidence="6">
    <location>
        <begin position="211"/>
        <end position="233"/>
    </location>
</feature>
<evidence type="ECO:0000313" key="7">
    <source>
        <dbReference type="EMBL" id="MBA2176052.1"/>
    </source>
</evidence>
<evidence type="ECO:0000256" key="1">
    <source>
        <dbReference type="ARBA" id="ARBA00004141"/>
    </source>
</evidence>
<gene>
    <name evidence="7" type="ORF">H0266_14240</name>
</gene>
<feature type="transmembrane region" description="Helical" evidence="6">
    <location>
        <begin position="111"/>
        <end position="129"/>
    </location>
</feature>